<protein>
    <submittedName>
        <fullName evidence="1">Uncharacterized protein</fullName>
    </submittedName>
</protein>
<name>A0ABP2IBQ5_CORAM</name>
<keyword evidence="2" id="KW-1185">Reference proteome</keyword>
<evidence type="ECO:0000313" key="2">
    <source>
        <dbReference type="Proteomes" id="UP000006015"/>
    </source>
</evidence>
<evidence type="ECO:0000313" key="1">
    <source>
        <dbReference type="EMBL" id="EFG80987.1"/>
    </source>
</evidence>
<sequence length="52" mass="5978">MAGSLTPTMSTRTIVGERLYFVGWCPHGERHKNGANFPMCRKFAPIQLWRNL</sequence>
<proteinExistence type="predicted"/>
<gene>
    <name evidence="1" type="ORF">HMPREF0281_01861</name>
</gene>
<organism evidence="1 2">
    <name type="scientific">Corynebacterium ammoniagenes DSM 20306</name>
    <dbReference type="NCBI Taxonomy" id="649754"/>
    <lineage>
        <taxon>Bacteria</taxon>
        <taxon>Bacillati</taxon>
        <taxon>Actinomycetota</taxon>
        <taxon>Actinomycetes</taxon>
        <taxon>Mycobacteriales</taxon>
        <taxon>Corynebacteriaceae</taxon>
        <taxon>Corynebacterium</taxon>
    </lineage>
</organism>
<dbReference type="Proteomes" id="UP000006015">
    <property type="component" value="Unassembled WGS sequence"/>
</dbReference>
<dbReference type="EMBL" id="ADNS01000017">
    <property type="protein sequence ID" value="EFG80987.1"/>
    <property type="molecule type" value="Genomic_DNA"/>
</dbReference>
<comment type="caution">
    <text evidence="1">The sequence shown here is derived from an EMBL/GenBank/DDBJ whole genome shotgun (WGS) entry which is preliminary data.</text>
</comment>
<reference evidence="1 2" key="1">
    <citation type="submission" date="2010-04" db="EMBL/GenBank/DDBJ databases">
        <authorList>
            <person name="Weinstock G."/>
            <person name="Sodergren E."/>
            <person name="Clifton S."/>
            <person name="Fulton L."/>
            <person name="Fulton B."/>
            <person name="Courtney L."/>
            <person name="Fronick C."/>
            <person name="Harrison M."/>
            <person name="Strong C."/>
            <person name="Farmer C."/>
            <person name="Delahaunty K."/>
            <person name="Markovic C."/>
            <person name="Hall O."/>
            <person name="Minx P."/>
            <person name="Tomlinson C."/>
            <person name="Mitreva M."/>
            <person name="Hou S."/>
            <person name="Wollam A."/>
            <person name="Pepin K.H."/>
            <person name="Johnson M."/>
            <person name="Bhonagiri V."/>
            <person name="Zhang X."/>
            <person name="Suruliraj S."/>
            <person name="Warren W."/>
            <person name="Chinwalla A."/>
            <person name="Mardis E.R."/>
            <person name="Wilson R.K."/>
        </authorList>
    </citation>
    <scope>NUCLEOTIDE SEQUENCE [LARGE SCALE GENOMIC DNA]</scope>
    <source>
        <strain evidence="1 2">DSM 20306</strain>
    </source>
</reference>
<accession>A0ABP2IBQ5</accession>